<dbReference type="RefSeq" id="XP_060284394.1">
    <property type="nucleotide sequence ID" value="XM_060430533.1"/>
</dbReference>
<dbReference type="AlphaFoldDB" id="A0AAJ0C1H8"/>
<name>A0AAJ0C1H8_9PEZI</name>
<comment type="caution">
    <text evidence="1">The sequence shown here is derived from an EMBL/GenBank/DDBJ whole genome shotgun (WGS) entry which is preliminary data.</text>
</comment>
<sequence length="153" mass="17285">MALDLHIARSLCLVFLQPAGSELARLAYRKLYGRDVCPEVVGDMVVRDEYLGWVPDVKPYSHIDYYGVTFHHLVPSDDLDPDVLQITVIELEADTILYAIGEAYADEGLLFTVDLAEYVRKKVLAMPRCCQKRKGTQDRGRINNSVAKRDARA</sequence>
<keyword evidence="2" id="KW-1185">Reference proteome</keyword>
<dbReference type="GeneID" id="85313720"/>
<accession>A0AAJ0C1H8</accession>
<evidence type="ECO:0000313" key="2">
    <source>
        <dbReference type="Proteomes" id="UP001244011"/>
    </source>
</evidence>
<proteinExistence type="predicted"/>
<protein>
    <submittedName>
        <fullName evidence="1">Uncharacterized protein</fullName>
    </submittedName>
</protein>
<dbReference type="EMBL" id="MU839006">
    <property type="protein sequence ID" value="KAK1768181.1"/>
    <property type="molecule type" value="Genomic_DNA"/>
</dbReference>
<dbReference type="Proteomes" id="UP001244011">
    <property type="component" value="Unassembled WGS sequence"/>
</dbReference>
<reference evidence="1" key="1">
    <citation type="submission" date="2023-06" db="EMBL/GenBank/DDBJ databases">
        <title>Genome-scale phylogeny and comparative genomics of the fungal order Sordariales.</title>
        <authorList>
            <consortium name="Lawrence Berkeley National Laboratory"/>
            <person name="Hensen N."/>
            <person name="Bonometti L."/>
            <person name="Westerberg I."/>
            <person name="Brannstrom I.O."/>
            <person name="Guillou S."/>
            <person name="Cros-Aarteil S."/>
            <person name="Calhoun S."/>
            <person name="Haridas S."/>
            <person name="Kuo A."/>
            <person name="Mondo S."/>
            <person name="Pangilinan J."/>
            <person name="Riley R."/>
            <person name="Labutti K."/>
            <person name="Andreopoulos B."/>
            <person name="Lipzen A."/>
            <person name="Chen C."/>
            <person name="Yanf M."/>
            <person name="Daum C."/>
            <person name="Ng V."/>
            <person name="Clum A."/>
            <person name="Steindorff A."/>
            <person name="Ohm R."/>
            <person name="Martin F."/>
            <person name="Silar P."/>
            <person name="Natvig D."/>
            <person name="Lalanne C."/>
            <person name="Gautier V."/>
            <person name="Ament-Velasquez S.L."/>
            <person name="Kruys A."/>
            <person name="Hutchinson M.I."/>
            <person name="Powell A.J."/>
            <person name="Barry K."/>
            <person name="Miller A.N."/>
            <person name="Grigoriev I.V."/>
            <person name="Debuchy R."/>
            <person name="Gladieux P."/>
            <person name="Thoren M.H."/>
            <person name="Johannesson H."/>
        </authorList>
    </citation>
    <scope>NUCLEOTIDE SEQUENCE</scope>
    <source>
        <strain evidence="1">8032-3</strain>
    </source>
</reference>
<evidence type="ECO:0000313" key="1">
    <source>
        <dbReference type="EMBL" id="KAK1768181.1"/>
    </source>
</evidence>
<organism evidence="1 2">
    <name type="scientific">Phialemonium atrogriseum</name>
    <dbReference type="NCBI Taxonomy" id="1093897"/>
    <lineage>
        <taxon>Eukaryota</taxon>
        <taxon>Fungi</taxon>
        <taxon>Dikarya</taxon>
        <taxon>Ascomycota</taxon>
        <taxon>Pezizomycotina</taxon>
        <taxon>Sordariomycetes</taxon>
        <taxon>Sordariomycetidae</taxon>
        <taxon>Cephalothecales</taxon>
        <taxon>Cephalothecaceae</taxon>
        <taxon>Phialemonium</taxon>
    </lineage>
</organism>
<gene>
    <name evidence="1" type="ORF">QBC33DRAFT_569219</name>
</gene>